<feature type="transmembrane region" description="Helical" evidence="6">
    <location>
        <begin position="60"/>
        <end position="82"/>
    </location>
</feature>
<dbReference type="AlphaFoldDB" id="A0A0F8Z9N2"/>
<evidence type="ECO:0000313" key="8">
    <source>
        <dbReference type="EMBL" id="KKK90497.1"/>
    </source>
</evidence>
<keyword evidence="4 6" id="KW-1133">Transmembrane helix</keyword>
<protein>
    <recommendedName>
        <fullName evidence="7">Citrate transporter-like domain-containing protein</fullName>
    </recommendedName>
</protein>
<feature type="domain" description="Citrate transporter-like" evidence="7">
    <location>
        <begin position="15"/>
        <end position="192"/>
    </location>
</feature>
<dbReference type="GO" id="GO:0016020">
    <property type="term" value="C:membrane"/>
    <property type="evidence" value="ECO:0007669"/>
    <property type="project" value="UniProtKB-SubCell"/>
</dbReference>
<dbReference type="PANTHER" id="PTHR43568:SF1">
    <property type="entry name" value="P PROTEIN"/>
    <property type="match status" value="1"/>
</dbReference>
<dbReference type="EMBL" id="LAZR01049077">
    <property type="protein sequence ID" value="KKK90497.1"/>
    <property type="molecule type" value="Genomic_DNA"/>
</dbReference>
<comment type="subcellular location">
    <subcellularLocation>
        <location evidence="1">Membrane</location>
        <topology evidence="1">Multi-pass membrane protein</topology>
    </subcellularLocation>
</comment>
<organism evidence="8">
    <name type="scientific">marine sediment metagenome</name>
    <dbReference type="NCBI Taxonomy" id="412755"/>
    <lineage>
        <taxon>unclassified sequences</taxon>
        <taxon>metagenomes</taxon>
        <taxon>ecological metagenomes</taxon>
    </lineage>
</organism>
<keyword evidence="5 6" id="KW-0472">Membrane</keyword>
<keyword evidence="3 6" id="KW-0812">Transmembrane</keyword>
<evidence type="ECO:0000256" key="6">
    <source>
        <dbReference type="SAM" id="Phobius"/>
    </source>
</evidence>
<dbReference type="PANTHER" id="PTHR43568">
    <property type="entry name" value="P PROTEIN"/>
    <property type="match status" value="1"/>
</dbReference>
<evidence type="ECO:0000259" key="7">
    <source>
        <dbReference type="Pfam" id="PF03600"/>
    </source>
</evidence>
<keyword evidence="2" id="KW-0813">Transport</keyword>
<comment type="caution">
    <text evidence="8">The sequence shown here is derived from an EMBL/GenBank/DDBJ whole genome shotgun (WGS) entry which is preliminary data.</text>
</comment>
<reference evidence="8" key="1">
    <citation type="journal article" date="2015" name="Nature">
        <title>Complex archaea that bridge the gap between prokaryotes and eukaryotes.</title>
        <authorList>
            <person name="Spang A."/>
            <person name="Saw J.H."/>
            <person name="Jorgensen S.L."/>
            <person name="Zaremba-Niedzwiedzka K."/>
            <person name="Martijn J."/>
            <person name="Lind A.E."/>
            <person name="van Eijk R."/>
            <person name="Schleper C."/>
            <person name="Guy L."/>
            <person name="Ettema T.J."/>
        </authorList>
    </citation>
    <scope>NUCLEOTIDE SEQUENCE</scope>
</reference>
<accession>A0A0F8Z9N2</accession>
<evidence type="ECO:0000256" key="1">
    <source>
        <dbReference type="ARBA" id="ARBA00004141"/>
    </source>
</evidence>
<feature type="transmembrane region" description="Helical" evidence="6">
    <location>
        <begin position="135"/>
        <end position="155"/>
    </location>
</feature>
<dbReference type="InterPro" id="IPR051475">
    <property type="entry name" value="Diverse_Ion_Transporter"/>
</dbReference>
<feature type="transmembrane region" description="Helical" evidence="6">
    <location>
        <begin position="94"/>
        <end position="123"/>
    </location>
</feature>
<feature type="transmembrane region" description="Helical" evidence="6">
    <location>
        <begin position="175"/>
        <end position="195"/>
    </location>
</feature>
<name>A0A0F8Z9N2_9ZZZZ</name>
<evidence type="ECO:0000256" key="5">
    <source>
        <dbReference type="ARBA" id="ARBA00023136"/>
    </source>
</evidence>
<feature type="non-terminal residue" evidence="8">
    <location>
        <position position="233"/>
    </location>
</feature>
<dbReference type="GO" id="GO:0055085">
    <property type="term" value="P:transmembrane transport"/>
    <property type="evidence" value="ECO:0007669"/>
    <property type="project" value="InterPro"/>
</dbReference>
<evidence type="ECO:0000256" key="2">
    <source>
        <dbReference type="ARBA" id="ARBA00022448"/>
    </source>
</evidence>
<dbReference type="Pfam" id="PF03600">
    <property type="entry name" value="CitMHS"/>
    <property type="match status" value="1"/>
</dbReference>
<evidence type="ECO:0000256" key="4">
    <source>
        <dbReference type="ARBA" id="ARBA00022989"/>
    </source>
</evidence>
<proteinExistence type="predicted"/>
<sequence>MSIMLVLLIFTAVFILIFKQVVDRNYAVLYGAVAIVFLGQIFGFYAPLKIVQSVNLETLLLLFGMMLYSTAMVQTNIFESWGIKIGMFSKNEPWLILVSFSLITYALSLFMNNLTAMLIMLPITVSLCTRAGVRPIPIVISELIASNLAGASSMIGDFPNMLIASSTPLHFLDFIINMFPICILGLALLFGLFCLRNESLIFHKPTVASARSSKGNNERDYFGADHLEDAKTV</sequence>
<gene>
    <name evidence="8" type="ORF">LCGC14_2722420</name>
</gene>
<evidence type="ECO:0000256" key="3">
    <source>
        <dbReference type="ARBA" id="ARBA00022692"/>
    </source>
</evidence>
<dbReference type="InterPro" id="IPR004680">
    <property type="entry name" value="Cit_transptr-like_dom"/>
</dbReference>
<feature type="transmembrane region" description="Helical" evidence="6">
    <location>
        <begin position="29"/>
        <end position="48"/>
    </location>
</feature>